<dbReference type="SUPFAM" id="SSF81324">
    <property type="entry name" value="Voltage-gated potassium channels"/>
    <property type="match status" value="1"/>
</dbReference>
<evidence type="ECO:0000313" key="14">
    <source>
        <dbReference type="EMBL" id="QDV05778.1"/>
    </source>
</evidence>
<dbReference type="PRINTS" id="PR00169">
    <property type="entry name" value="KCHANNEL"/>
</dbReference>
<evidence type="ECO:0000256" key="3">
    <source>
        <dbReference type="ARBA" id="ARBA00022692"/>
    </source>
</evidence>
<feature type="transmembrane region" description="Helical" evidence="10">
    <location>
        <begin position="151"/>
        <end position="172"/>
    </location>
</feature>
<keyword evidence="3 10" id="KW-0812">Transmembrane</keyword>
<evidence type="ECO:0000256" key="2">
    <source>
        <dbReference type="ARBA" id="ARBA00022448"/>
    </source>
</evidence>
<dbReference type="Gene3D" id="1.10.287.70">
    <property type="match status" value="1"/>
</dbReference>
<accession>A0A518ENW7</accession>
<keyword evidence="8" id="KW-0325">Glycoprotein</keyword>
<organism evidence="14 15">
    <name type="scientific">Saltatorellus ferox</name>
    <dbReference type="NCBI Taxonomy" id="2528018"/>
    <lineage>
        <taxon>Bacteria</taxon>
        <taxon>Pseudomonadati</taxon>
        <taxon>Planctomycetota</taxon>
        <taxon>Planctomycetia</taxon>
        <taxon>Planctomycetia incertae sedis</taxon>
        <taxon>Saltatorellus</taxon>
    </lineage>
</organism>
<keyword evidence="4 10" id="KW-1133">Transmembrane helix</keyword>
<dbReference type="SMART" id="SM00079">
    <property type="entry name" value="PBPe"/>
    <property type="match status" value="1"/>
</dbReference>
<keyword evidence="15" id="KW-1185">Reference proteome</keyword>
<gene>
    <name evidence="14" type="primary">glnH</name>
    <name evidence="14" type="ORF">Poly30_12800</name>
</gene>
<feature type="domain" description="Ionotropic glutamate receptor C-terminal" evidence="13">
    <location>
        <begin position="40"/>
        <end position="370"/>
    </location>
</feature>
<dbReference type="AlphaFoldDB" id="A0A518ENW7"/>
<keyword evidence="11" id="KW-0732">Signal</keyword>
<evidence type="ECO:0000256" key="6">
    <source>
        <dbReference type="ARBA" id="ARBA00023136"/>
    </source>
</evidence>
<dbReference type="PANTHER" id="PTHR18966">
    <property type="entry name" value="IONOTROPIC GLUTAMATE RECEPTOR"/>
    <property type="match status" value="1"/>
</dbReference>
<evidence type="ECO:0000313" key="15">
    <source>
        <dbReference type="Proteomes" id="UP000320390"/>
    </source>
</evidence>
<evidence type="ECO:0000256" key="11">
    <source>
        <dbReference type="SAM" id="SignalP"/>
    </source>
</evidence>
<feature type="domain" description="Solute-binding protein family 3/N-terminal" evidence="12">
    <location>
        <begin position="40"/>
        <end position="371"/>
    </location>
</feature>
<protein>
    <submittedName>
        <fullName evidence="14">Glutamine-binding periplasmic protein</fullName>
    </submittedName>
</protein>
<dbReference type="EMBL" id="CP036434">
    <property type="protein sequence ID" value="QDV05778.1"/>
    <property type="molecule type" value="Genomic_DNA"/>
</dbReference>
<name>A0A518ENW7_9BACT</name>
<reference evidence="14 15" key="1">
    <citation type="submission" date="2019-02" db="EMBL/GenBank/DDBJ databases">
        <title>Deep-cultivation of Planctomycetes and their phenomic and genomic characterization uncovers novel biology.</title>
        <authorList>
            <person name="Wiegand S."/>
            <person name="Jogler M."/>
            <person name="Boedeker C."/>
            <person name="Pinto D."/>
            <person name="Vollmers J."/>
            <person name="Rivas-Marin E."/>
            <person name="Kohn T."/>
            <person name="Peeters S.H."/>
            <person name="Heuer A."/>
            <person name="Rast P."/>
            <person name="Oberbeckmann S."/>
            <person name="Bunk B."/>
            <person name="Jeske O."/>
            <person name="Meyerdierks A."/>
            <person name="Storesund J.E."/>
            <person name="Kallscheuer N."/>
            <person name="Luecker S."/>
            <person name="Lage O.M."/>
            <person name="Pohl T."/>
            <person name="Merkel B.J."/>
            <person name="Hornburger P."/>
            <person name="Mueller R.-W."/>
            <person name="Bruemmer F."/>
            <person name="Labrenz M."/>
            <person name="Spormann A.M."/>
            <person name="Op den Camp H."/>
            <person name="Overmann J."/>
            <person name="Amann R."/>
            <person name="Jetten M.S.M."/>
            <person name="Mascher T."/>
            <person name="Medema M.H."/>
            <person name="Devos D.P."/>
            <person name="Kaster A.-K."/>
            <person name="Ovreas L."/>
            <person name="Rohde M."/>
            <person name="Galperin M.Y."/>
            <person name="Jogler C."/>
        </authorList>
    </citation>
    <scope>NUCLEOTIDE SEQUENCE [LARGE SCALE GENOMIC DNA]</scope>
    <source>
        <strain evidence="14 15">Poly30</strain>
    </source>
</reference>
<dbReference type="GO" id="GO:0016020">
    <property type="term" value="C:membrane"/>
    <property type="evidence" value="ECO:0007669"/>
    <property type="project" value="UniProtKB-SubCell"/>
</dbReference>
<keyword evidence="2" id="KW-0813">Transport</keyword>
<dbReference type="GO" id="GO:0015276">
    <property type="term" value="F:ligand-gated monoatomic ion channel activity"/>
    <property type="evidence" value="ECO:0007669"/>
    <property type="project" value="InterPro"/>
</dbReference>
<keyword evidence="5" id="KW-0406">Ion transport</keyword>
<dbReference type="SUPFAM" id="SSF53850">
    <property type="entry name" value="Periplasmic binding protein-like II"/>
    <property type="match status" value="1"/>
</dbReference>
<keyword evidence="9" id="KW-0407">Ion channel</keyword>
<dbReference type="Pfam" id="PF00060">
    <property type="entry name" value="Lig_chan"/>
    <property type="match status" value="1"/>
</dbReference>
<evidence type="ECO:0000256" key="4">
    <source>
        <dbReference type="ARBA" id="ARBA00022989"/>
    </source>
</evidence>
<evidence type="ECO:0000256" key="10">
    <source>
        <dbReference type="SAM" id="Phobius"/>
    </source>
</evidence>
<evidence type="ECO:0000259" key="13">
    <source>
        <dbReference type="SMART" id="SM00079"/>
    </source>
</evidence>
<evidence type="ECO:0000256" key="5">
    <source>
        <dbReference type="ARBA" id="ARBA00023065"/>
    </source>
</evidence>
<dbReference type="Gene3D" id="3.40.190.10">
    <property type="entry name" value="Periplasmic binding protein-like II"/>
    <property type="match status" value="3"/>
</dbReference>
<dbReference type="Pfam" id="PF00497">
    <property type="entry name" value="SBP_bac_3"/>
    <property type="match status" value="1"/>
</dbReference>
<keyword evidence="7" id="KW-0675">Receptor</keyword>
<dbReference type="Proteomes" id="UP000320390">
    <property type="component" value="Chromosome"/>
</dbReference>
<evidence type="ECO:0000256" key="1">
    <source>
        <dbReference type="ARBA" id="ARBA00004141"/>
    </source>
</evidence>
<sequence length="371" mass="39490" precursor="true">MLSVRSHALLSFTNAVTIAVIAASASSSAAIAQEAPVDRPLVIGTKEAAPFSFRVDGGPWQGISIDLWRSIATDLGLEFEFQEAPLADLVTGLTDGRFDASVAALTVTPAREVLVDFTHAFHPSGLGIAVRADENSSGLMAVLGNLFTVQFLKAVATLFFVLFLGGAVVWLLERKRNAEQFGGSPAQALGSAFWWSAVTMTTVGYGDKAPVTAGGRIVGVIWMFAGVITISGLTATIASALTVSRLEHAIQGPRDLVGAGRVACVAGSTGEAYLVEEGMPTAPFQTAREAIESVASGTHVAVVYDQPILRYLTLEGFEDEVEVLPATFERQDYAFALPLESPLRKRLNRALLERLSGEDWLAMKQKYLGSE</sequence>
<feature type="chain" id="PRO_5022146603" evidence="11">
    <location>
        <begin position="33"/>
        <end position="371"/>
    </location>
</feature>
<dbReference type="InterPro" id="IPR001320">
    <property type="entry name" value="Iontro_rcpt_C"/>
</dbReference>
<comment type="subcellular location">
    <subcellularLocation>
        <location evidence="1">Membrane</location>
        <topology evidence="1">Multi-pass membrane protein</topology>
    </subcellularLocation>
</comment>
<evidence type="ECO:0000259" key="12">
    <source>
        <dbReference type="SMART" id="SM00062"/>
    </source>
</evidence>
<proteinExistence type="predicted"/>
<keyword evidence="6 10" id="KW-0472">Membrane</keyword>
<dbReference type="SMART" id="SM00062">
    <property type="entry name" value="PBPb"/>
    <property type="match status" value="1"/>
</dbReference>
<evidence type="ECO:0000256" key="8">
    <source>
        <dbReference type="ARBA" id="ARBA00023180"/>
    </source>
</evidence>
<dbReference type="InterPro" id="IPR015683">
    <property type="entry name" value="Ionotropic_Glu_rcpt"/>
</dbReference>
<dbReference type="OrthoDB" id="5486437at2"/>
<dbReference type="InterPro" id="IPR001638">
    <property type="entry name" value="Solute-binding_3/MltF_N"/>
</dbReference>
<evidence type="ECO:0000256" key="9">
    <source>
        <dbReference type="ARBA" id="ARBA00023303"/>
    </source>
</evidence>
<feature type="signal peptide" evidence="11">
    <location>
        <begin position="1"/>
        <end position="32"/>
    </location>
</feature>
<feature type="transmembrane region" description="Helical" evidence="10">
    <location>
        <begin position="217"/>
        <end position="241"/>
    </location>
</feature>
<evidence type="ECO:0000256" key="7">
    <source>
        <dbReference type="ARBA" id="ARBA00023170"/>
    </source>
</evidence>